<dbReference type="Gene3D" id="3.30.40.10">
    <property type="entry name" value="Zinc/RING finger domain, C3HC4 (zinc finger)"/>
    <property type="match status" value="1"/>
</dbReference>
<reference evidence="5" key="1">
    <citation type="submission" date="2025-08" db="UniProtKB">
        <authorList>
            <consortium name="Ensembl"/>
        </authorList>
    </citation>
    <scope>IDENTIFICATION</scope>
</reference>
<proteinExistence type="predicted"/>
<reference evidence="5" key="2">
    <citation type="submission" date="2025-09" db="UniProtKB">
        <authorList>
            <consortium name="Ensembl"/>
        </authorList>
    </citation>
    <scope>IDENTIFICATION</scope>
</reference>
<dbReference type="GO" id="GO:0008270">
    <property type="term" value="F:zinc ion binding"/>
    <property type="evidence" value="ECO:0007669"/>
    <property type="project" value="UniProtKB-KW"/>
</dbReference>
<dbReference type="SUPFAM" id="SSF57850">
    <property type="entry name" value="RING/U-box"/>
    <property type="match status" value="1"/>
</dbReference>
<keyword evidence="3" id="KW-0862">Zinc</keyword>
<evidence type="ECO:0000256" key="3">
    <source>
        <dbReference type="ARBA" id="ARBA00022833"/>
    </source>
</evidence>
<evidence type="ECO:0000313" key="5">
    <source>
        <dbReference type="Ensembl" id="ENSACUP00000005184.1"/>
    </source>
</evidence>
<dbReference type="InterPro" id="IPR027370">
    <property type="entry name" value="Znf-RING_euk"/>
</dbReference>
<keyword evidence="2" id="KW-0863">Zinc-finger</keyword>
<sequence>MPSFEFYTEEVDDDLICHICLQPLLQPLDTLCGHTFCTAYLTRSSLVPL</sequence>
<evidence type="ECO:0000256" key="2">
    <source>
        <dbReference type="ARBA" id="ARBA00022771"/>
    </source>
</evidence>
<protein>
    <recommendedName>
        <fullName evidence="4">Zinc finger RING-type eukaryotic domain-containing protein</fullName>
    </recommendedName>
</protein>
<dbReference type="Pfam" id="PF13445">
    <property type="entry name" value="zf-RING_UBOX"/>
    <property type="match status" value="1"/>
</dbReference>
<dbReference type="Proteomes" id="UP000472269">
    <property type="component" value="Unplaced"/>
</dbReference>
<dbReference type="InterPro" id="IPR013083">
    <property type="entry name" value="Znf_RING/FYVE/PHD"/>
</dbReference>
<organism evidence="5 6">
    <name type="scientific">Athene cunicularia</name>
    <name type="common">Burrowing owl</name>
    <name type="synonym">Speotyto cunicularia</name>
    <dbReference type="NCBI Taxonomy" id="194338"/>
    <lineage>
        <taxon>Eukaryota</taxon>
        <taxon>Metazoa</taxon>
        <taxon>Chordata</taxon>
        <taxon>Craniata</taxon>
        <taxon>Vertebrata</taxon>
        <taxon>Euteleostomi</taxon>
        <taxon>Archelosauria</taxon>
        <taxon>Archosauria</taxon>
        <taxon>Dinosauria</taxon>
        <taxon>Saurischia</taxon>
        <taxon>Theropoda</taxon>
        <taxon>Coelurosauria</taxon>
        <taxon>Aves</taxon>
        <taxon>Neognathae</taxon>
        <taxon>Neoaves</taxon>
        <taxon>Telluraves</taxon>
        <taxon>Strigiformes</taxon>
        <taxon>Strigidae</taxon>
        <taxon>Athene</taxon>
    </lineage>
</organism>
<keyword evidence="1" id="KW-0479">Metal-binding</keyword>
<feature type="domain" description="Zinc finger RING-type eukaryotic" evidence="4">
    <location>
        <begin position="17"/>
        <end position="39"/>
    </location>
</feature>
<evidence type="ECO:0000259" key="4">
    <source>
        <dbReference type="Pfam" id="PF13445"/>
    </source>
</evidence>
<dbReference type="AlphaFoldDB" id="A0A663M008"/>
<dbReference type="Ensembl" id="ENSACUT00000005542.1">
    <property type="protein sequence ID" value="ENSACUP00000005184.1"/>
    <property type="gene ID" value="ENSACUG00000003552.1"/>
</dbReference>
<accession>A0A663M008</accession>
<name>A0A663M008_ATHCN</name>
<keyword evidence="6" id="KW-1185">Reference proteome</keyword>
<evidence type="ECO:0000313" key="6">
    <source>
        <dbReference type="Proteomes" id="UP000472269"/>
    </source>
</evidence>
<evidence type="ECO:0000256" key="1">
    <source>
        <dbReference type="ARBA" id="ARBA00022723"/>
    </source>
</evidence>